<dbReference type="SUPFAM" id="SSF103473">
    <property type="entry name" value="MFS general substrate transporter"/>
    <property type="match status" value="1"/>
</dbReference>
<accession>A0A5N5SMC2</accession>
<proteinExistence type="inferred from homology"/>
<organism evidence="9 10">
    <name type="scientific">Armadillidium nasatum</name>
    <dbReference type="NCBI Taxonomy" id="96803"/>
    <lineage>
        <taxon>Eukaryota</taxon>
        <taxon>Metazoa</taxon>
        <taxon>Ecdysozoa</taxon>
        <taxon>Arthropoda</taxon>
        <taxon>Crustacea</taxon>
        <taxon>Multicrustacea</taxon>
        <taxon>Malacostraca</taxon>
        <taxon>Eumalacostraca</taxon>
        <taxon>Peracarida</taxon>
        <taxon>Isopoda</taxon>
        <taxon>Oniscidea</taxon>
        <taxon>Crinocheta</taxon>
        <taxon>Armadillidiidae</taxon>
        <taxon>Armadillidium</taxon>
    </lineage>
</organism>
<feature type="transmembrane region" description="Helical" evidence="7">
    <location>
        <begin position="305"/>
        <end position="326"/>
    </location>
</feature>
<dbReference type="PROSITE" id="PS50850">
    <property type="entry name" value="MFS"/>
    <property type="match status" value="1"/>
</dbReference>
<keyword evidence="4 7" id="KW-1133">Transmembrane helix</keyword>
<evidence type="ECO:0000256" key="1">
    <source>
        <dbReference type="ARBA" id="ARBA00004141"/>
    </source>
</evidence>
<evidence type="ECO:0000313" key="9">
    <source>
        <dbReference type="EMBL" id="KAB7494858.1"/>
    </source>
</evidence>
<dbReference type="GO" id="GO:0016020">
    <property type="term" value="C:membrane"/>
    <property type="evidence" value="ECO:0007669"/>
    <property type="project" value="UniProtKB-SubCell"/>
</dbReference>
<dbReference type="Pfam" id="PF07690">
    <property type="entry name" value="MFS_1"/>
    <property type="match status" value="1"/>
</dbReference>
<comment type="subcellular location">
    <subcellularLocation>
        <location evidence="1">Membrane</location>
        <topology evidence="1">Multi-pass membrane protein</topology>
    </subcellularLocation>
</comment>
<dbReference type="CDD" id="cd17328">
    <property type="entry name" value="MFS_spinster_like"/>
    <property type="match status" value="1"/>
</dbReference>
<feature type="transmembrane region" description="Helical" evidence="7">
    <location>
        <begin position="107"/>
        <end position="127"/>
    </location>
</feature>
<keyword evidence="10" id="KW-1185">Reference proteome</keyword>
<evidence type="ECO:0000313" key="10">
    <source>
        <dbReference type="Proteomes" id="UP000326759"/>
    </source>
</evidence>
<evidence type="ECO:0000256" key="5">
    <source>
        <dbReference type="ARBA" id="ARBA00023136"/>
    </source>
</evidence>
<feature type="domain" description="Major facilitator superfamily (MFS) profile" evidence="8">
    <location>
        <begin position="1"/>
        <end position="426"/>
    </location>
</feature>
<evidence type="ECO:0000256" key="4">
    <source>
        <dbReference type="ARBA" id="ARBA00022989"/>
    </source>
</evidence>
<dbReference type="AlphaFoldDB" id="A0A5N5SMC2"/>
<evidence type="ECO:0000259" key="8">
    <source>
        <dbReference type="PROSITE" id="PS50850"/>
    </source>
</evidence>
<dbReference type="InterPro" id="IPR020846">
    <property type="entry name" value="MFS_dom"/>
</dbReference>
<dbReference type="InterPro" id="IPR044770">
    <property type="entry name" value="MFS_spinster-like"/>
</dbReference>
<evidence type="ECO:0000256" key="3">
    <source>
        <dbReference type="ARBA" id="ARBA00022692"/>
    </source>
</evidence>
<dbReference type="Proteomes" id="UP000326759">
    <property type="component" value="Unassembled WGS sequence"/>
</dbReference>
<feature type="transmembrane region" description="Helical" evidence="7">
    <location>
        <begin position="159"/>
        <end position="181"/>
    </location>
</feature>
<name>A0A5N5SMC2_9CRUS</name>
<dbReference type="GO" id="GO:0022857">
    <property type="term" value="F:transmembrane transporter activity"/>
    <property type="evidence" value="ECO:0007669"/>
    <property type="project" value="InterPro"/>
</dbReference>
<keyword evidence="3 7" id="KW-0812">Transmembrane</keyword>
<reference evidence="9 10" key="1">
    <citation type="journal article" date="2019" name="PLoS Biol.">
        <title>Sex chromosomes control vertical transmission of feminizing Wolbachia symbionts in an isopod.</title>
        <authorList>
            <person name="Becking T."/>
            <person name="Chebbi M.A."/>
            <person name="Giraud I."/>
            <person name="Moumen B."/>
            <person name="Laverre T."/>
            <person name="Caubet Y."/>
            <person name="Peccoud J."/>
            <person name="Gilbert C."/>
            <person name="Cordaux R."/>
        </authorList>
    </citation>
    <scope>NUCLEOTIDE SEQUENCE [LARGE SCALE GENOMIC DNA]</scope>
    <source>
        <strain evidence="9">ANa2</strain>
        <tissue evidence="9">Whole body excluding digestive tract and cuticle</tissue>
    </source>
</reference>
<dbReference type="InterPro" id="IPR036259">
    <property type="entry name" value="MFS_trans_sf"/>
</dbReference>
<evidence type="ECO:0000256" key="7">
    <source>
        <dbReference type="SAM" id="Phobius"/>
    </source>
</evidence>
<evidence type="ECO:0000256" key="2">
    <source>
        <dbReference type="ARBA" id="ARBA00022448"/>
    </source>
</evidence>
<feature type="transmembrane region" description="Helical" evidence="7">
    <location>
        <begin position="18"/>
        <end position="37"/>
    </location>
</feature>
<evidence type="ECO:0000256" key="6">
    <source>
        <dbReference type="ARBA" id="ARBA00024338"/>
    </source>
</evidence>
<dbReference type="PANTHER" id="PTHR23505">
    <property type="entry name" value="SPINSTER"/>
    <property type="match status" value="1"/>
</dbReference>
<dbReference type="OrthoDB" id="6375498at2759"/>
<comment type="similarity">
    <text evidence="6">Belongs to the major facilitator superfamily. Spinster (TC 2.A.1.49) family.</text>
</comment>
<comment type="caution">
    <text evidence="9">The sequence shown here is derived from an EMBL/GenBank/DDBJ whole genome shotgun (WGS) entry which is preliminary data.</text>
</comment>
<keyword evidence="5 7" id="KW-0472">Membrane</keyword>
<gene>
    <name evidence="9" type="primary">spin</name>
    <name evidence="9" type="ORF">Anas_11024</name>
</gene>
<dbReference type="EMBL" id="SEYY01023431">
    <property type="protein sequence ID" value="KAB7494858.1"/>
    <property type="molecule type" value="Genomic_DNA"/>
</dbReference>
<dbReference type="PANTHER" id="PTHR23505:SF79">
    <property type="entry name" value="PROTEIN SPINSTER"/>
    <property type="match status" value="1"/>
</dbReference>
<keyword evidence="2" id="KW-0813">Transport</keyword>
<dbReference type="InterPro" id="IPR011701">
    <property type="entry name" value="MFS"/>
</dbReference>
<protein>
    <submittedName>
        <fullName evidence="9">Protein spinster</fullName>
    </submittedName>
</protein>
<dbReference type="Gene3D" id="1.20.1250.20">
    <property type="entry name" value="MFS general substrate transporter like domains"/>
    <property type="match status" value="1"/>
</dbReference>
<feature type="transmembrane region" description="Helical" evidence="7">
    <location>
        <begin position="201"/>
        <end position="222"/>
    </location>
</feature>
<sequence length="426" mass="47109">MVMAPLYGYLGDRFNRRVLMAVGVFLWSLTTLLGSFMQTYHWFLVMRCFVGIGEASYSTIAPTLISDIFVSNLRSKISGLGYIIGSEVADLAERFLPPAESADAWRWGLRVTPVMGLVAVLLIIFVLKEPPRGVSEGAQHLKPTSFISDIKHLVSNRTYIFTTLGFTCVTYVAGALAWWGPNYVELGVAIQPKPNVQQGNVSFIFGVIAMIAGLVGVPLGSFTGQKFRGSTLFFLHEDHQLKHFRSSFLTPLVADAFKPLLNGTQPGSSLIFGTISSTESYSDVNNTISSTVFSSKYVEFKSLQYSLIICVVVELLAAIFFFWAAVHIAKDKEKCDRTIAERNETIIMEDIPSPNSSSQKDSKLSVKYINESKTQTNPLPNSPMKEIKNDSKIIHINCQNGFSGYVPAIVYDTVPITDKQTVIVHL</sequence>